<dbReference type="GO" id="GO:0005829">
    <property type="term" value="C:cytosol"/>
    <property type="evidence" value="ECO:0007669"/>
    <property type="project" value="TreeGrafter"/>
</dbReference>
<evidence type="ECO:0000313" key="1">
    <source>
        <dbReference type="EMBL" id="OUR83792.1"/>
    </source>
</evidence>
<comment type="caution">
    <text evidence="1">The sequence shown here is derived from an EMBL/GenBank/DDBJ whole genome shotgun (WGS) entry which is preliminary data.</text>
</comment>
<reference evidence="2" key="1">
    <citation type="journal article" date="2017" name="Proc. Natl. Acad. Sci. U.S.A.">
        <title>Simulation of Deepwater Horizon oil plume reveals substrate specialization within a complex community of hydrocarbon degraders.</title>
        <authorList>
            <person name="Hu P."/>
            <person name="Dubinsky E.A."/>
            <person name="Probst A.J."/>
            <person name="Wang J."/>
            <person name="Sieber C.M.K."/>
            <person name="Tom L.M."/>
            <person name="Gardinali P."/>
            <person name="Banfield J.F."/>
            <person name="Atlas R.M."/>
            <person name="Andersen G.L."/>
        </authorList>
    </citation>
    <scope>NUCLEOTIDE SEQUENCE [LARGE SCALE GENOMIC DNA]</scope>
</reference>
<proteinExistence type="predicted"/>
<accession>A0A1Y5EM58</accession>
<protein>
    <submittedName>
        <fullName evidence="1">Phenylacetate-CoA oxygenase subunit PaaI</fullName>
    </submittedName>
</protein>
<dbReference type="Pfam" id="PF05138">
    <property type="entry name" value="PaaA_PaaC"/>
    <property type="match status" value="1"/>
</dbReference>
<dbReference type="InterPro" id="IPR011882">
    <property type="entry name" value="PaaC"/>
</dbReference>
<dbReference type="AlphaFoldDB" id="A0A1Y5EM58"/>
<dbReference type="InterPro" id="IPR009078">
    <property type="entry name" value="Ferritin-like_SF"/>
</dbReference>
<dbReference type="EMBL" id="MAAF01000025">
    <property type="protein sequence ID" value="OUR83792.1"/>
    <property type="molecule type" value="Genomic_DNA"/>
</dbReference>
<dbReference type="InterPro" id="IPR012347">
    <property type="entry name" value="Ferritin-like"/>
</dbReference>
<gene>
    <name evidence="1" type="ORF">A9Q75_03990</name>
</gene>
<evidence type="ECO:0000313" key="2">
    <source>
        <dbReference type="Proteomes" id="UP000243053"/>
    </source>
</evidence>
<dbReference type="GO" id="GO:0010124">
    <property type="term" value="P:phenylacetate catabolic process"/>
    <property type="evidence" value="ECO:0007669"/>
    <property type="project" value="InterPro"/>
</dbReference>
<dbReference type="NCBIfam" id="TIGR02158">
    <property type="entry name" value="PA_CoA_Oxy3"/>
    <property type="match status" value="1"/>
</dbReference>
<organism evidence="1 2">
    <name type="scientific">Colwellia psychrerythraea</name>
    <name type="common">Vibrio psychroerythus</name>
    <dbReference type="NCBI Taxonomy" id="28229"/>
    <lineage>
        <taxon>Bacteria</taxon>
        <taxon>Pseudomonadati</taxon>
        <taxon>Pseudomonadota</taxon>
        <taxon>Gammaproteobacteria</taxon>
        <taxon>Alteromonadales</taxon>
        <taxon>Colwelliaceae</taxon>
        <taxon>Colwellia</taxon>
    </lineage>
</organism>
<dbReference type="InterPro" id="IPR007814">
    <property type="entry name" value="PaaA_PaaC"/>
</dbReference>
<sequence length="263" mass="30031">MTSSTETVSKQDTIDYAARLGDDAIVIGHRLSEWVSRAPFIEEDVALGNVALDFIGHARMYYTYAAQLSNEQNSTDDITEDNFAYLRDERQFQNHLLHELHKGDFAYSTARQLLIDVYNKYFLEQLKKSSDETLAAIAVKAAKETNYHCRRSKSWTLRLGDGTTESHERMQLALNDIWGYSHELFELDDLEQRLVDAGVAVDCTLLKADWLKEVTAIIEEATLTVPDQEWAVSGGRQGYHTEHLGHLLTEMQFVHRSFPGAKW</sequence>
<dbReference type="PANTHER" id="PTHR30458:SF0">
    <property type="entry name" value="1,2-PHENYLACETYL-COA EPOXIDASE, SUBUNIT C"/>
    <property type="match status" value="1"/>
</dbReference>
<dbReference type="PIRSF" id="PIRSF037834">
    <property type="entry name" value="PA_CoA_Oase3"/>
    <property type="match status" value="1"/>
</dbReference>
<dbReference type="SUPFAM" id="SSF47240">
    <property type="entry name" value="Ferritin-like"/>
    <property type="match status" value="1"/>
</dbReference>
<name>A0A1Y5EM58_COLPS</name>
<dbReference type="InterPro" id="IPR052703">
    <property type="entry name" value="Aromatic_CoA_ox/epox"/>
</dbReference>
<dbReference type="Gene3D" id="1.20.1260.10">
    <property type="match status" value="1"/>
</dbReference>
<dbReference type="PANTHER" id="PTHR30458">
    <property type="entry name" value="PHENYLACETIC ACID DEGRADATION PROTEIN PAA"/>
    <property type="match status" value="1"/>
</dbReference>
<dbReference type="Proteomes" id="UP000243053">
    <property type="component" value="Unassembled WGS sequence"/>
</dbReference>